<keyword evidence="4" id="KW-1185">Reference proteome</keyword>
<evidence type="ECO:0000256" key="1">
    <source>
        <dbReference type="SAM" id="MobiDB-lite"/>
    </source>
</evidence>
<evidence type="ECO:0000313" key="4">
    <source>
        <dbReference type="Proteomes" id="UP000660262"/>
    </source>
</evidence>
<proteinExistence type="predicted"/>
<dbReference type="AlphaFoldDB" id="A0A830HMA2"/>
<name>A0A830HMA2_9CHLO</name>
<dbReference type="Gene3D" id="2.120.10.10">
    <property type="match status" value="2"/>
</dbReference>
<dbReference type="InterPro" id="IPR036278">
    <property type="entry name" value="Sialidase_sf"/>
</dbReference>
<accession>A0A830HMA2</accession>
<reference evidence="3" key="1">
    <citation type="submission" date="2020-10" db="EMBL/GenBank/DDBJ databases">
        <title>Unveiling of a novel bifunctional photoreceptor, Dualchrome1, isolated from a cosmopolitan green alga.</title>
        <authorList>
            <person name="Suzuki S."/>
            <person name="Kawachi M."/>
        </authorList>
    </citation>
    <scope>NUCLEOTIDE SEQUENCE</scope>
    <source>
        <strain evidence="3">NIES 2893</strain>
    </source>
</reference>
<feature type="compositionally biased region" description="Low complexity" evidence="1">
    <location>
        <begin position="101"/>
        <end position="113"/>
    </location>
</feature>
<dbReference type="PANTHER" id="PTHR43752">
    <property type="entry name" value="BNR/ASP-BOX REPEAT FAMILY PROTEIN"/>
    <property type="match status" value="1"/>
</dbReference>
<evidence type="ECO:0000259" key="2">
    <source>
        <dbReference type="Pfam" id="PF13088"/>
    </source>
</evidence>
<feature type="region of interest" description="Disordered" evidence="1">
    <location>
        <begin position="101"/>
        <end position="133"/>
    </location>
</feature>
<dbReference type="SUPFAM" id="SSF50939">
    <property type="entry name" value="Sialidases"/>
    <property type="match status" value="1"/>
</dbReference>
<organism evidence="3 4">
    <name type="scientific">Pycnococcus provasolii</name>
    <dbReference type="NCBI Taxonomy" id="41880"/>
    <lineage>
        <taxon>Eukaryota</taxon>
        <taxon>Viridiplantae</taxon>
        <taxon>Chlorophyta</taxon>
        <taxon>Pseudoscourfieldiophyceae</taxon>
        <taxon>Pseudoscourfieldiales</taxon>
        <taxon>Pycnococcaceae</taxon>
        <taxon>Pycnococcus</taxon>
    </lineage>
</organism>
<dbReference type="EMBL" id="BNJQ01000019">
    <property type="protein sequence ID" value="GHP08002.1"/>
    <property type="molecule type" value="Genomic_DNA"/>
</dbReference>
<evidence type="ECO:0000313" key="3">
    <source>
        <dbReference type="EMBL" id="GHP08002.1"/>
    </source>
</evidence>
<dbReference type="PANTHER" id="PTHR43752:SF2">
    <property type="entry name" value="BNR_ASP-BOX REPEAT FAMILY PROTEIN"/>
    <property type="match status" value="1"/>
</dbReference>
<feature type="domain" description="Sialidase" evidence="2">
    <location>
        <begin position="335"/>
        <end position="501"/>
    </location>
</feature>
<dbReference type="CDD" id="cd15482">
    <property type="entry name" value="Sialidase_non-viral"/>
    <property type="match status" value="1"/>
</dbReference>
<dbReference type="Proteomes" id="UP000660262">
    <property type="component" value="Unassembled WGS sequence"/>
</dbReference>
<comment type="caution">
    <text evidence="3">The sequence shown here is derived from an EMBL/GenBank/DDBJ whole genome shotgun (WGS) entry which is preliminary data.</text>
</comment>
<protein>
    <recommendedName>
        <fullName evidence="2">Sialidase domain-containing protein</fullName>
    </recommendedName>
</protein>
<dbReference type="Pfam" id="PF13088">
    <property type="entry name" value="BNR_2"/>
    <property type="match status" value="1"/>
</dbReference>
<gene>
    <name evidence="3" type="ORF">PPROV_000674400</name>
</gene>
<dbReference type="InterPro" id="IPR011040">
    <property type="entry name" value="Sialidase"/>
</dbReference>
<sequence length="594" mass="64025">MSAMAPHVSTSATPEMIGLASQDSASQGCASSCVSGWVVRFSSSSSSSEDRSPPGEVSYAHMATLATGPPVSVLKRLGYSSAHAGRGCAICEESLPALMETGSASGSSTSGSSWNYGHTHMGGDQEQSNLNNSNAPTLVDPPTLFAAFQASAEGAEGMPGQHIRFTRSLDGGRTFEKTRAVVFNALTPAWSPVLHYDNDKNTLLLFYTESCRVVSPGGDVKVKRSTDFGRTWSPPQLVYSHDADGSVPKVLANKLCVLHNRTADGDVRERWVLPFWREPAQQWKQQHDVKTDEAGSATSAEQYHPMLDAAHLRDSLASSAVMHGMPRDHGAAGAGVLISDDRGSTWTSHGFIVAPPEDNTWLIENACFELPKPRHIVAIERDDAPSVYSGCYVHQLFRSSAGVAYLSTSTDDGMTWQKAERVSSLPNPNSKLSACTLPRGDDDDALLSTALLAYNPSTTRRAPLHVSMSNDPADPESWQTVCAVEADPDGHFAYPTICVLEANVQKSYYEQQLNPSAIPATGRRTIPADAASFGVAYSVWKEGIKFQAFLLDRGFEKSLFTKPKPGRFVLKTRGDALTTGGIVRLEGDFLGYRE</sequence>
<dbReference type="OrthoDB" id="504663at2759"/>